<dbReference type="EMBL" id="MCFD01000004">
    <property type="protein sequence ID" value="ORX71520.1"/>
    <property type="molecule type" value="Genomic_DNA"/>
</dbReference>
<name>A0A1Y1WDA4_9FUNG</name>
<dbReference type="GeneID" id="63799932"/>
<comment type="caution">
    <text evidence="1">The sequence shown here is derived from an EMBL/GenBank/DDBJ whole genome shotgun (WGS) entry which is preliminary data.</text>
</comment>
<evidence type="ECO:0000313" key="1">
    <source>
        <dbReference type="EMBL" id="ORX71520.1"/>
    </source>
</evidence>
<dbReference type="AlphaFoldDB" id="A0A1Y1WDA4"/>
<gene>
    <name evidence="1" type="ORF">DL89DRAFT_127858</name>
</gene>
<accession>A0A1Y1WDA4</accession>
<proteinExistence type="predicted"/>
<reference evidence="1 2" key="1">
    <citation type="submission" date="2016-07" db="EMBL/GenBank/DDBJ databases">
        <title>Pervasive Adenine N6-methylation of Active Genes in Fungi.</title>
        <authorList>
            <consortium name="DOE Joint Genome Institute"/>
            <person name="Mondo S.J."/>
            <person name="Dannebaum R.O."/>
            <person name="Kuo R.C."/>
            <person name="Labutti K."/>
            <person name="Haridas S."/>
            <person name="Kuo A."/>
            <person name="Salamov A."/>
            <person name="Ahrendt S.R."/>
            <person name="Lipzen A."/>
            <person name="Sullivan W."/>
            <person name="Andreopoulos W.B."/>
            <person name="Clum A."/>
            <person name="Lindquist E."/>
            <person name="Daum C."/>
            <person name="Ramamoorthy G.K."/>
            <person name="Gryganskyi A."/>
            <person name="Culley D."/>
            <person name="Magnuson J.K."/>
            <person name="James T.Y."/>
            <person name="O'Malley M.A."/>
            <person name="Stajich J.E."/>
            <person name="Spatafora J.W."/>
            <person name="Visel A."/>
            <person name="Grigoriev I.V."/>
        </authorList>
    </citation>
    <scope>NUCLEOTIDE SEQUENCE [LARGE SCALE GENOMIC DNA]</scope>
    <source>
        <strain evidence="1 2">ATCC 12442</strain>
    </source>
</reference>
<evidence type="ECO:0000313" key="2">
    <source>
        <dbReference type="Proteomes" id="UP000193922"/>
    </source>
</evidence>
<organism evidence="1 2">
    <name type="scientific">Linderina pennispora</name>
    <dbReference type="NCBI Taxonomy" id="61395"/>
    <lineage>
        <taxon>Eukaryota</taxon>
        <taxon>Fungi</taxon>
        <taxon>Fungi incertae sedis</taxon>
        <taxon>Zoopagomycota</taxon>
        <taxon>Kickxellomycotina</taxon>
        <taxon>Kickxellomycetes</taxon>
        <taxon>Kickxellales</taxon>
        <taxon>Kickxellaceae</taxon>
        <taxon>Linderina</taxon>
    </lineage>
</organism>
<sequence length="154" mass="16412">MFQRLHNAPTRAVQTTPGWQGALFWGGDISIGTPLKNRAWRLRFEVSAHSFFLGSIALCGSYIQRQGVGVSCTGEAAHQSRGLSLGGQELAARTISPPAAFHALATSTPIAPKYEISRHAAPERKWAAAYAQHSGIAAQLSVACSNAKSSHTWG</sequence>
<keyword evidence="2" id="KW-1185">Reference proteome</keyword>
<dbReference type="Proteomes" id="UP000193922">
    <property type="component" value="Unassembled WGS sequence"/>
</dbReference>
<protein>
    <submittedName>
        <fullName evidence="1">Uncharacterized protein</fullName>
    </submittedName>
</protein>
<dbReference type="RefSeq" id="XP_040745035.1">
    <property type="nucleotide sequence ID" value="XM_040883284.1"/>
</dbReference>